<gene>
    <name evidence="4" type="primary">HSFA5_2</name>
    <name evidence="3" type="synonym">HSFA5_0</name>
    <name evidence="2" type="synonym">HSFA5_1</name>
    <name evidence="5" type="synonym">HSFA5_3</name>
    <name evidence="4" type="ORF">CM83_20403</name>
    <name evidence="5" type="ORF">CM83_20406</name>
    <name evidence="3" type="ORF">CM83_20410</name>
    <name evidence="2" type="ORF">CM83_20413</name>
    <name evidence="7" type="ORF">g.20805</name>
    <name evidence="8" type="ORF">g.20808</name>
    <name evidence="6" type="ORF">g.20812</name>
</gene>
<dbReference type="EMBL" id="GBHO01039587">
    <property type="protein sequence ID" value="JAG04017.1"/>
    <property type="molecule type" value="Transcribed_RNA"/>
</dbReference>
<dbReference type="EMBL" id="GDHC01005137">
    <property type="protein sequence ID" value="JAQ13492.1"/>
    <property type="molecule type" value="Transcribed_RNA"/>
</dbReference>
<evidence type="ECO:0000313" key="4">
    <source>
        <dbReference type="EMBL" id="JAG04019.1"/>
    </source>
</evidence>
<organism evidence="4">
    <name type="scientific">Lygus hesperus</name>
    <name type="common">Western plant bug</name>
    <dbReference type="NCBI Taxonomy" id="30085"/>
    <lineage>
        <taxon>Eukaryota</taxon>
        <taxon>Metazoa</taxon>
        <taxon>Ecdysozoa</taxon>
        <taxon>Arthropoda</taxon>
        <taxon>Hexapoda</taxon>
        <taxon>Insecta</taxon>
        <taxon>Pterygota</taxon>
        <taxon>Neoptera</taxon>
        <taxon>Paraneoptera</taxon>
        <taxon>Hemiptera</taxon>
        <taxon>Heteroptera</taxon>
        <taxon>Panheteroptera</taxon>
        <taxon>Cimicomorpha</taxon>
        <taxon>Miridae</taxon>
        <taxon>Mirini</taxon>
        <taxon>Lygus</taxon>
    </lineage>
</organism>
<dbReference type="AlphaFoldDB" id="A0A0A9W888"/>
<dbReference type="EMBL" id="GDHC01015782">
    <property type="protein sequence ID" value="JAQ02847.1"/>
    <property type="molecule type" value="Transcribed_RNA"/>
</dbReference>
<name>A0A0A9W888_LYGHE</name>
<dbReference type="EMBL" id="GBHO01039586">
    <property type="protein sequence ID" value="JAG04018.1"/>
    <property type="molecule type" value="Transcribed_RNA"/>
</dbReference>
<accession>A0A0A9W888</accession>
<reference evidence="6" key="3">
    <citation type="journal article" date="2016" name="Gigascience">
        <title>De novo construction of an expanded transcriptome assembly for the western tarnished plant bug, Lygus hesperus.</title>
        <authorList>
            <person name="Tassone E.E."/>
            <person name="Geib S.M."/>
            <person name="Hall B."/>
            <person name="Fabrick J.A."/>
            <person name="Brent C.S."/>
            <person name="Hull J.J."/>
        </authorList>
    </citation>
    <scope>NUCLEOTIDE SEQUENCE</scope>
</reference>
<reference evidence="4" key="1">
    <citation type="journal article" date="2014" name="PLoS ONE">
        <title>Transcriptome-Based Identification of ABC Transporters in the Western Tarnished Plant Bug Lygus hesperus.</title>
        <authorList>
            <person name="Hull J.J."/>
            <person name="Chaney K."/>
            <person name="Geib S.M."/>
            <person name="Fabrick J.A."/>
            <person name="Brent C.S."/>
            <person name="Walsh D."/>
            <person name="Lavine L.C."/>
        </authorList>
    </citation>
    <scope>NUCLEOTIDE SEQUENCE</scope>
</reference>
<keyword evidence="1" id="KW-1133">Transmembrane helix</keyword>
<evidence type="ECO:0000313" key="6">
    <source>
        <dbReference type="EMBL" id="JAQ02847.1"/>
    </source>
</evidence>
<dbReference type="EMBL" id="GDHC01002994">
    <property type="protein sequence ID" value="JAQ15635.1"/>
    <property type="molecule type" value="Transcribed_RNA"/>
</dbReference>
<keyword evidence="1" id="KW-0812">Transmembrane</keyword>
<evidence type="ECO:0000313" key="8">
    <source>
        <dbReference type="EMBL" id="JAQ15635.1"/>
    </source>
</evidence>
<evidence type="ECO:0000313" key="5">
    <source>
        <dbReference type="EMBL" id="JAG04020.1"/>
    </source>
</evidence>
<sequence>MRMLDEHIGELTNFVGNLTQNRYAFLLTCLPIHARPVPPPSLSSRSTDRNTRLVLALQSSKEQRSVQPGQPGQLPQQLLATGVEQRTLRQPPFYGLSDTGPQYVNSITIITLFTVFVLLFIAVMGVKCTLAIQTPLRYATPDMLLPHTKEY</sequence>
<keyword evidence="1" id="KW-0472">Membrane</keyword>
<dbReference type="EMBL" id="GBHO01039585">
    <property type="protein sequence ID" value="JAG04019.1"/>
    <property type="molecule type" value="Transcribed_RNA"/>
</dbReference>
<dbReference type="EMBL" id="GBHO01039584">
    <property type="protein sequence ID" value="JAG04020.1"/>
    <property type="molecule type" value="Transcribed_RNA"/>
</dbReference>
<evidence type="ECO:0000256" key="1">
    <source>
        <dbReference type="SAM" id="Phobius"/>
    </source>
</evidence>
<proteinExistence type="predicted"/>
<evidence type="ECO:0000313" key="3">
    <source>
        <dbReference type="EMBL" id="JAG04018.1"/>
    </source>
</evidence>
<evidence type="ECO:0000313" key="2">
    <source>
        <dbReference type="EMBL" id="JAG04017.1"/>
    </source>
</evidence>
<feature type="transmembrane region" description="Helical" evidence="1">
    <location>
        <begin position="103"/>
        <end position="126"/>
    </location>
</feature>
<evidence type="ECO:0000313" key="7">
    <source>
        <dbReference type="EMBL" id="JAQ13492.1"/>
    </source>
</evidence>
<protein>
    <submittedName>
        <fullName evidence="4">Heat stress transcription factor A-5</fullName>
    </submittedName>
</protein>
<reference evidence="4" key="2">
    <citation type="submission" date="2014-07" db="EMBL/GenBank/DDBJ databases">
        <authorList>
            <person name="Hull J."/>
        </authorList>
    </citation>
    <scope>NUCLEOTIDE SEQUENCE</scope>
</reference>